<accession>A0A3A6QS33</accession>
<dbReference type="InterPro" id="IPR018642">
    <property type="entry name" value="DUF2066"/>
</dbReference>
<dbReference type="EMBL" id="QVMU01000007">
    <property type="protein sequence ID" value="RJX71602.1"/>
    <property type="molecule type" value="Genomic_DNA"/>
</dbReference>
<feature type="chain" id="PRO_5017247563" evidence="1">
    <location>
        <begin position="17"/>
        <end position="408"/>
    </location>
</feature>
<proteinExistence type="predicted"/>
<evidence type="ECO:0000256" key="1">
    <source>
        <dbReference type="SAM" id="SignalP"/>
    </source>
</evidence>
<comment type="caution">
    <text evidence="2">The sequence shown here is derived from an EMBL/GenBank/DDBJ whole genome shotgun (WGS) entry which is preliminary data.</text>
</comment>
<name>A0A3A6QS33_9VIBR</name>
<organism evidence="2 3">
    <name type="scientific">Vibrio sinensis</name>
    <dbReference type="NCBI Taxonomy" id="2302434"/>
    <lineage>
        <taxon>Bacteria</taxon>
        <taxon>Pseudomonadati</taxon>
        <taxon>Pseudomonadota</taxon>
        <taxon>Gammaproteobacteria</taxon>
        <taxon>Vibrionales</taxon>
        <taxon>Vibrionaceae</taxon>
        <taxon>Vibrio</taxon>
    </lineage>
</organism>
<dbReference type="OrthoDB" id="6195299at2"/>
<evidence type="ECO:0000313" key="2">
    <source>
        <dbReference type="EMBL" id="RJX71602.1"/>
    </source>
</evidence>
<gene>
    <name evidence="2" type="ORF">DZ860_09535</name>
</gene>
<keyword evidence="3" id="KW-1185">Reference proteome</keyword>
<feature type="signal peptide" evidence="1">
    <location>
        <begin position="1"/>
        <end position="16"/>
    </location>
</feature>
<sequence length="408" mass="44734">MRYLALFTLVSLPAMAMTNVDLYRTEVVLEQNVKNADAQARVDGMKEIIVRASGDRSALDNDVVKKALSQNSQYLSQMSYGQINNQKTMQLVFSKPQIQTLLGQAKLPIWPAERANILVWLVEETQNDRSIAWEDSSSSTLQHIKQQAEDRGLPLTLPVGDFDDATGINVSDLWGGFAQPVGAASQRYPVDAVMVVRAQGDTLRWTLYDQKPNTIGVTRQAPMSGSAQGVDSANQMIDQISQYYAKNNAVVLADESSEAVKIRFVDLGNAVDFFLLEEQLKKLSSVASLDILTIQGQQVTFKVHLLTSSSEFEQQLSRMLDVTRLDPVIEVPAIEPQKIEPVIEATQPVANSANSEAASVEAKPAVVPVGETILLYEWNGAPATVPVLTEVTEQEAEPVDGIQDSMTL</sequence>
<protein>
    <submittedName>
        <fullName evidence="2">DUF2066 domain-containing protein</fullName>
    </submittedName>
</protein>
<dbReference type="AlphaFoldDB" id="A0A3A6QS33"/>
<dbReference type="Pfam" id="PF09839">
    <property type="entry name" value="DUF2066"/>
    <property type="match status" value="1"/>
</dbReference>
<dbReference type="RefSeq" id="WP_120030712.1">
    <property type="nucleotide sequence ID" value="NZ_QVMU01000007.1"/>
</dbReference>
<reference evidence="2 3" key="1">
    <citation type="submission" date="2018-08" db="EMBL/GenBank/DDBJ databases">
        <title>Vibrio isolated from the Eastern China Marginal Seas.</title>
        <authorList>
            <person name="Li Y."/>
        </authorList>
    </citation>
    <scope>NUCLEOTIDE SEQUENCE [LARGE SCALE GENOMIC DNA]</scope>
    <source>
        <strain evidence="2 3">BEI233</strain>
    </source>
</reference>
<evidence type="ECO:0000313" key="3">
    <source>
        <dbReference type="Proteomes" id="UP000273252"/>
    </source>
</evidence>
<dbReference type="Proteomes" id="UP000273252">
    <property type="component" value="Unassembled WGS sequence"/>
</dbReference>
<keyword evidence="1" id="KW-0732">Signal</keyword>